<accession>A0A2W7JUZ3</accession>
<dbReference type="NCBIfam" id="TIGR00785">
    <property type="entry name" value="dass"/>
    <property type="match status" value="1"/>
</dbReference>
<dbReference type="InterPro" id="IPR001898">
    <property type="entry name" value="SLC13A/DASS"/>
</dbReference>
<evidence type="ECO:0000313" key="8">
    <source>
        <dbReference type="Proteomes" id="UP000249688"/>
    </source>
</evidence>
<dbReference type="OrthoDB" id="5460483at2"/>
<reference evidence="7 8" key="1">
    <citation type="submission" date="2018-06" db="EMBL/GenBank/DDBJ databases">
        <title>Genomic Encyclopedia of Archaeal and Bacterial Type Strains, Phase II (KMG-II): from individual species to whole genera.</title>
        <authorList>
            <person name="Goeker M."/>
        </authorList>
    </citation>
    <scope>NUCLEOTIDE SEQUENCE [LARGE SCALE GENOMIC DNA]</scope>
    <source>
        <strain evidence="7 8">DSM 24525</strain>
    </source>
</reference>
<feature type="transmembrane region" description="Helical" evidence="6">
    <location>
        <begin position="195"/>
        <end position="216"/>
    </location>
</feature>
<dbReference type="PIRSF" id="PIRSF002457">
    <property type="entry name" value="DASS"/>
    <property type="match status" value="1"/>
</dbReference>
<dbReference type="EMBL" id="QKYU01000030">
    <property type="protein sequence ID" value="PZW39270.1"/>
    <property type="molecule type" value="Genomic_DNA"/>
</dbReference>
<evidence type="ECO:0000256" key="1">
    <source>
        <dbReference type="ARBA" id="ARBA00004141"/>
    </source>
</evidence>
<feature type="transmembrane region" description="Helical" evidence="6">
    <location>
        <begin position="67"/>
        <end position="84"/>
    </location>
</feature>
<feature type="transmembrane region" description="Helical" evidence="6">
    <location>
        <begin position="388"/>
        <end position="421"/>
    </location>
</feature>
<comment type="similarity">
    <text evidence="2">Belongs to the SLC13A/DASS transporter (TC 2.A.47) family. DIT1 subfamily.</text>
</comment>
<feature type="transmembrane region" description="Helical" evidence="6">
    <location>
        <begin position="44"/>
        <end position="60"/>
    </location>
</feature>
<protein>
    <submittedName>
        <fullName evidence="7">Anion transporter</fullName>
    </submittedName>
</protein>
<comment type="subcellular location">
    <subcellularLocation>
        <location evidence="1">Membrane</location>
        <topology evidence="1">Multi-pass membrane protein</topology>
    </subcellularLocation>
</comment>
<gene>
    <name evidence="7" type="ORF">C8P66_1305</name>
</gene>
<dbReference type="InterPro" id="IPR030676">
    <property type="entry name" value="CitT-rel"/>
</dbReference>
<keyword evidence="3 6" id="KW-0812">Transmembrane</keyword>
<feature type="transmembrane region" description="Helical" evidence="6">
    <location>
        <begin position="433"/>
        <end position="454"/>
    </location>
</feature>
<feature type="transmembrane region" description="Helical" evidence="6">
    <location>
        <begin position="474"/>
        <end position="494"/>
    </location>
</feature>
<dbReference type="GO" id="GO:1905039">
    <property type="term" value="P:carboxylic acid transmembrane transport"/>
    <property type="evidence" value="ECO:0007669"/>
    <property type="project" value="UniProtKB-ARBA"/>
</dbReference>
<evidence type="ECO:0000256" key="5">
    <source>
        <dbReference type="ARBA" id="ARBA00023136"/>
    </source>
</evidence>
<feature type="transmembrane region" description="Helical" evidence="6">
    <location>
        <begin position="316"/>
        <end position="336"/>
    </location>
</feature>
<feature type="transmembrane region" description="Helical" evidence="6">
    <location>
        <begin position="104"/>
        <end position="127"/>
    </location>
</feature>
<feature type="transmembrane region" description="Helical" evidence="6">
    <location>
        <begin position="171"/>
        <end position="188"/>
    </location>
</feature>
<feature type="transmembrane region" description="Helical" evidence="6">
    <location>
        <begin position="19"/>
        <end position="38"/>
    </location>
</feature>
<keyword evidence="8" id="KW-1185">Reference proteome</keyword>
<evidence type="ECO:0000256" key="2">
    <source>
        <dbReference type="ARBA" id="ARBA00007349"/>
    </source>
</evidence>
<dbReference type="GO" id="GO:0008514">
    <property type="term" value="F:organic anion transmembrane transporter activity"/>
    <property type="evidence" value="ECO:0007669"/>
    <property type="project" value="UniProtKB-ARBA"/>
</dbReference>
<dbReference type="PANTHER" id="PTHR10283">
    <property type="entry name" value="SOLUTE CARRIER FAMILY 13 MEMBER"/>
    <property type="match status" value="1"/>
</dbReference>
<evidence type="ECO:0000256" key="6">
    <source>
        <dbReference type="SAM" id="Phobius"/>
    </source>
</evidence>
<organism evidence="7 8">
    <name type="scientific">Humitalea rosea</name>
    <dbReference type="NCBI Taxonomy" id="990373"/>
    <lineage>
        <taxon>Bacteria</taxon>
        <taxon>Pseudomonadati</taxon>
        <taxon>Pseudomonadota</taxon>
        <taxon>Alphaproteobacteria</taxon>
        <taxon>Acetobacterales</taxon>
        <taxon>Roseomonadaceae</taxon>
        <taxon>Humitalea</taxon>
    </lineage>
</organism>
<evidence type="ECO:0000256" key="4">
    <source>
        <dbReference type="ARBA" id="ARBA00022989"/>
    </source>
</evidence>
<dbReference type="AlphaFoldDB" id="A0A2W7JUZ3"/>
<comment type="caution">
    <text evidence="7">The sequence shown here is derived from an EMBL/GenBank/DDBJ whole genome shotgun (WGS) entry which is preliminary data.</text>
</comment>
<keyword evidence="4 6" id="KW-1133">Transmembrane helix</keyword>
<dbReference type="RefSeq" id="WP_111400098.1">
    <property type="nucleotide sequence ID" value="NZ_QKYU01000030.1"/>
</dbReference>
<evidence type="ECO:0000313" key="7">
    <source>
        <dbReference type="EMBL" id="PZW39270.1"/>
    </source>
</evidence>
<name>A0A2W7JUZ3_9PROT</name>
<dbReference type="Proteomes" id="UP000249688">
    <property type="component" value="Unassembled WGS sequence"/>
</dbReference>
<feature type="transmembrane region" description="Helical" evidence="6">
    <location>
        <begin position="236"/>
        <end position="258"/>
    </location>
</feature>
<keyword evidence="5 6" id="KW-0472">Membrane</keyword>
<dbReference type="Pfam" id="PF00939">
    <property type="entry name" value="Na_sulph_symp"/>
    <property type="match status" value="1"/>
</dbReference>
<proteinExistence type="inferred from homology"/>
<sequence>MSATTAAPPTPAPGPSRRLLGLGLAATVMFGFCLLPPFDGLPVAGQRAIGILLFAVILWVTEAVDTTVSAVLIVVAIILLLGFAPDLTDGTRRLGIARARDLAIAGFANNAVVLVGAALVFAAAVSVTGLDRRIALNVLARVGSETKAILAGTLLVGILLAFLVPSATARVSAVVPIVLGIIAAFGISRDSRLAALLMIGSAQICSVMNIGVLTAAAQNITMLGFTQRALGQSVTWFDWFLAALPFWLIMTPILYLILWRFHRPEVDRIEGGAASIKARLAELGAMTGVEKRTLLTAAVLLLLWATEGRLHPFDTASTTIMAIAVLLLPGIGVMSWKQAQTSVPWGTLLLFGVGVALGMVLVTTRGAPWLAGLIVDGFHLRQATPFLIIAVMSAFLIVVHLGFASATALSSAFIPIVISVLQEVSRAGVPVNILGITMILQFAVSFGFMLVMNAPQNMVAYGTGTFTGRAFSRSGVVITLVGYAVMLLLAATWWRWLGLTTV</sequence>
<dbReference type="GO" id="GO:0005886">
    <property type="term" value="C:plasma membrane"/>
    <property type="evidence" value="ECO:0007669"/>
    <property type="project" value="TreeGrafter"/>
</dbReference>
<evidence type="ECO:0000256" key="3">
    <source>
        <dbReference type="ARBA" id="ARBA00022692"/>
    </source>
</evidence>
<feature type="transmembrane region" description="Helical" evidence="6">
    <location>
        <begin position="148"/>
        <end position="165"/>
    </location>
</feature>
<feature type="transmembrane region" description="Helical" evidence="6">
    <location>
        <begin position="348"/>
        <end position="368"/>
    </location>
</feature>
<dbReference type="PANTHER" id="PTHR10283:SF82">
    <property type="entry name" value="SOLUTE CARRIER FAMILY 13 MEMBER 2"/>
    <property type="match status" value="1"/>
</dbReference>